<evidence type="ECO:0000313" key="10">
    <source>
        <dbReference type="EMBL" id="ANC75434.1"/>
    </source>
</evidence>
<keyword evidence="2 9" id="KW-0813">Transport</keyword>
<comment type="subunit">
    <text evidence="9">Component of the Sec protein translocase complex. Heterotrimer consisting of SecY, SecE and SecG subunits. The heterotrimers can form oligomers, although 1 heterotrimer is thought to be able to translocate proteins. Interacts with the ribosome. Interacts with SecDF, and other proteins may be involved. Interacts with SecA.</text>
</comment>
<dbReference type="PANTHER" id="PTHR33910:SF1">
    <property type="entry name" value="PROTEIN TRANSLOCASE SUBUNIT SECE"/>
    <property type="match status" value="1"/>
</dbReference>
<evidence type="ECO:0000313" key="11">
    <source>
        <dbReference type="Proteomes" id="UP000076623"/>
    </source>
</evidence>
<gene>
    <name evidence="9" type="primary">secE</name>
    <name evidence="10" type="ORF">ABE65_000525</name>
</gene>
<comment type="subcellular location">
    <subcellularLocation>
        <location evidence="9">Cell membrane</location>
        <topology evidence="9">Single-pass membrane protein</topology>
    </subcellularLocation>
    <subcellularLocation>
        <location evidence="1">Membrane</location>
    </subcellularLocation>
</comment>
<keyword evidence="4 9" id="KW-0812">Transmembrane</keyword>
<feature type="transmembrane region" description="Helical" evidence="9">
    <location>
        <begin position="46"/>
        <end position="67"/>
    </location>
</feature>
<dbReference type="PRINTS" id="PR01650">
    <property type="entry name" value="SECETRNLCASE"/>
</dbReference>
<dbReference type="GO" id="GO:0008320">
    <property type="term" value="F:protein transmembrane transporter activity"/>
    <property type="evidence" value="ECO:0007669"/>
    <property type="project" value="UniProtKB-UniRule"/>
</dbReference>
<dbReference type="GO" id="GO:0065002">
    <property type="term" value="P:intracellular protein transmembrane transport"/>
    <property type="evidence" value="ECO:0007669"/>
    <property type="project" value="UniProtKB-UniRule"/>
</dbReference>
<dbReference type="KEGG" id="fpn:ABE65_000525"/>
<proteinExistence type="inferred from homology"/>
<evidence type="ECO:0000256" key="5">
    <source>
        <dbReference type="ARBA" id="ARBA00022927"/>
    </source>
</evidence>
<organism evidence="10 11">
    <name type="scientific">Fictibacillus phosphorivorans</name>
    <dbReference type="NCBI Taxonomy" id="1221500"/>
    <lineage>
        <taxon>Bacteria</taxon>
        <taxon>Bacillati</taxon>
        <taxon>Bacillota</taxon>
        <taxon>Bacilli</taxon>
        <taxon>Bacillales</taxon>
        <taxon>Fictibacillaceae</taxon>
        <taxon>Fictibacillus</taxon>
    </lineage>
</organism>
<keyword evidence="6 9" id="KW-1133">Transmembrane helix</keyword>
<keyword evidence="11" id="KW-1185">Reference proteome</keyword>
<dbReference type="STRING" id="1221500.ABE65_000525"/>
<reference evidence="10 11" key="1">
    <citation type="submission" date="2016-04" db="EMBL/GenBank/DDBJ databases">
        <title>Complete genome sequence of Fictibacillus phosphorivorans G25-29, a strain toxic to nematodes.</title>
        <authorList>
            <person name="Zheng Z."/>
        </authorList>
    </citation>
    <scope>NUCLEOTIDE SEQUENCE [LARGE SCALE GENOMIC DNA]</scope>
    <source>
        <strain evidence="10 11">G25-29</strain>
    </source>
</reference>
<keyword evidence="3 9" id="KW-1003">Cell membrane</keyword>
<dbReference type="NCBIfam" id="TIGR00964">
    <property type="entry name" value="secE_bact"/>
    <property type="match status" value="1"/>
</dbReference>
<dbReference type="PANTHER" id="PTHR33910">
    <property type="entry name" value="PROTEIN TRANSLOCASE SUBUNIT SECE"/>
    <property type="match status" value="1"/>
</dbReference>
<dbReference type="Proteomes" id="UP000076623">
    <property type="component" value="Chromosome"/>
</dbReference>
<keyword evidence="7 9" id="KW-0811">Translocation</keyword>
<keyword evidence="5 9" id="KW-0653">Protein transport</keyword>
<comment type="similarity">
    <text evidence="9">Belongs to the SecE/SEC61-gamma family.</text>
</comment>
<evidence type="ECO:0000256" key="6">
    <source>
        <dbReference type="ARBA" id="ARBA00022989"/>
    </source>
</evidence>
<dbReference type="AlphaFoldDB" id="A0A160IHX3"/>
<name>A0A160IHX3_9BACL</name>
<evidence type="ECO:0000256" key="7">
    <source>
        <dbReference type="ARBA" id="ARBA00023010"/>
    </source>
</evidence>
<evidence type="ECO:0000256" key="1">
    <source>
        <dbReference type="ARBA" id="ARBA00004370"/>
    </source>
</evidence>
<dbReference type="PROSITE" id="PS01067">
    <property type="entry name" value="SECE_SEC61G"/>
    <property type="match status" value="1"/>
</dbReference>
<evidence type="ECO:0000256" key="9">
    <source>
        <dbReference type="HAMAP-Rule" id="MF_00422"/>
    </source>
</evidence>
<dbReference type="EMBL" id="CP015378">
    <property type="protein sequence ID" value="ANC75434.1"/>
    <property type="molecule type" value="Genomic_DNA"/>
</dbReference>
<dbReference type="Pfam" id="PF00584">
    <property type="entry name" value="SecE"/>
    <property type="match status" value="1"/>
</dbReference>
<evidence type="ECO:0000256" key="4">
    <source>
        <dbReference type="ARBA" id="ARBA00022692"/>
    </source>
</evidence>
<dbReference type="GO" id="GO:0009306">
    <property type="term" value="P:protein secretion"/>
    <property type="evidence" value="ECO:0007669"/>
    <property type="project" value="UniProtKB-UniRule"/>
</dbReference>
<dbReference type="Gene3D" id="1.20.5.1030">
    <property type="entry name" value="Preprotein translocase secy subunit"/>
    <property type="match status" value="1"/>
</dbReference>
<dbReference type="InterPro" id="IPR005807">
    <property type="entry name" value="SecE_bac"/>
</dbReference>
<protein>
    <recommendedName>
        <fullName evidence="9">Protein translocase subunit SecE</fullName>
    </recommendedName>
</protein>
<dbReference type="GO" id="GO:0006605">
    <property type="term" value="P:protein targeting"/>
    <property type="evidence" value="ECO:0007669"/>
    <property type="project" value="UniProtKB-UniRule"/>
</dbReference>
<keyword evidence="8 9" id="KW-0472">Membrane</keyword>
<dbReference type="GO" id="GO:0043952">
    <property type="term" value="P:protein transport by the Sec complex"/>
    <property type="evidence" value="ECO:0007669"/>
    <property type="project" value="UniProtKB-UniRule"/>
</dbReference>
<evidence type="ECO:0000256" key="3">
    <source>
        <dbReference type="ARBA" id="ARBA00022475"/>
    </source>
</evidence>
<dbReference type="InterPro" id="IPR001901">
    <property type="entry name" value="Translocase_SecE/Sec61-g"/>
</dbReference>
<dbReference type="GO" id="GO:0005886">
    <property type="term" value="C:plasma membrane"/>
    <property type="evidence" value="ECO:0007669"/>
    <property type="project" value="UniProtKB-SubCell"/>
</dbReference>
<comment type="function">
    <text evidence="9">Essential subunit of the Sec protein translocation channel SecYEG. Clamps together the 2 halves of SecY. May contact the channel plug during translocation.</text>
</comment>
<dbReference type="HAMAP" id="MF_00422">
    <property type="entry name" value="SecE"/>
    <property type="match status" value="1"/>
</dbReference>
<accession>A0A160IHX3</accession>
<sequence length="80" mass="9181">MLIDQKAWGFMKMADVAEKTKKSPAKFLSDVNKEMKRVSWPSRKELFRYTGIVLSTVVIMALFFWVVDLGISQLVELILG</sequence>
<dbReference type="InterPro" id="IPR038379">
    <property type="entry name" value="SecE_sf"/>
</dbReference>
<evidence type="ECO:0000256" key="8">
    <source>
        <dbReference type="ARBA" id="ARBA00023136"/>
    </source>
</evidence>
<evidence type="ECO:0000256" key="2">
    <source>
        <dbReference type="ARBA" id="ARBA00022448"/>
    </source>
</evidence>